<feature type="transmembrane region" description="Helical" evidence="7">
    <location>
        <begin position="211"/>
        <end position="229"/>
    </location>
</feature>
<evidence type="ECO:0000256" key="3">
    <source>
        <dbReference type="ARBA" id="ARBA00022692"/>
    </source>
</evidence>
<evidence type="ECO:0000256" key="4">
    <source>
        <dbReference type="ARBA" id="ARBA00022989"/>
    </source>
</evidence>
<evidence type="ECO:0000259" key="8">
    <source>
        <dbReference type="PROSITE" id="PS50192"/>
    </source>
</evidence>
<comment type="caution">
    <text evidence="9">The sequence shown here is derived from an EMBL/GenBank/DDBJ whole genome shotgun (WGS) entry which is preliminary data.</text>
</comment>
<evidence type="ECO:0000256" key="6">
    <source>
        <dbReference type="SAM" id="Coils"/>
    </source>
</evidence>
<dbReference type="GO" id="GO:0016020">
    <property type="term" value="C:membrane"/>
    <property type="evidence" value="ECO:0007669"/>
    <property type="project" value="UniProtKB-SubCell"/>
</dbReference>
<proteinExistence type="predicted"/>
<dbReference type="AlphaFoldDB" id="A0A1X2GMR8"/>
<dbReference type="SUPFAM" id="SSF58038">
    <property type="entry name" value="SNARE fusion complex"/>
    <property type="match status" value="1"/>
</dbReference>
<dbReference type="STRING" id="101127.A0A1X2GMR8"/>
<dbReference type="PROSITE" id="PS50192">
    <property type="entry name" value="T_SNARE"/>
    <property type="match status" value="1"/>
</dbReference>
<dbReference type="SMART" id="SM00397">
    <property type="entry name" value="t_SNARE"/>
    <property type="match status" value="1"/>
</dbReference>
<evidence type="ECO:0000256" key="2">
    <source>
        <dbReference type="ARBA" id="ARBA00022448"/>
    </source>
</evidence>
<dbReference type="EMBL" id="MCGT01000008">
    <property type="protein sequence ID" value="ORX57454.1"/>
    <property type="molecule type" value="Genomic_DNA"/>
</dbReference>
<keyword evidence="5 7" id="KW-0472">Membrane</keyword>
<dbReference type="InterPro" id="IPR000727">
    <property type="entry name" value="T_SNARE_dom"/>
</dbReference>
<dbReference type="PANTHER" id="PTHR12791">
    <property type="entry name" value="GOLGI SNARE BET1-RELATED"/>
    <property type="match status" value="1"/>
</dbReference>
<gene>
    <name evidence="9" type="ORF">DM01DRAFT_1227050</name>
</gene>
<evidence type="ECO:0000313" key="10">
    <source>
        <dbReference type="Proteomes" id="UP000242146"/>
    </source>
</evidence>
<name>A0A1X2GMR8_9FUNG</name>
<dbReference type="OrthoDB" id="244190at2759"/>
<dbReference type="GO" id="GO:0005737">
    <property type="term" value="C:cytoplasm"/>
    <property type="evidence" value="ECO:0007669"/>
    <property type="project" value="UniProtKB-ARBA"/>
</dbReference>
<keyword evidence="10" id="KW-1185">Reference proteome</keyword>
<evidence type="ECO:0000256" key="5">
    <source>
        <dbReference type="ARBA" id="ARBA00023136"/>
    </source>
</evidence>
<feature type="domain" description="T-SNARE coiled-coil homology" evidence="8">
    <location>
        <begin position="140"/>
        <end position="202"/>
    </location>
</feature>
<dbReference type="CDD" id="cd15859">
    <property type="entry name" value="SNARE_SYN8"/>
    <property type="match status" value="1"/>
</dbReference>
<keyword evidence="3 7" id="KW-0812">Transmembrane</keyword>
<evidence type="ECO:0000313" key="9">
    <source>
        <dbReference type="EMBL" id="ORX57454.1"/>
    </source>
</evidence>
<feature type="coiled-coil region" evidence="6">
    <location>
        <begin position="171"/>
        <end position="198"/>
    </location>
</feature>
<dbReference type="GO" id="GO:0012505">
    <property type="term" value="C:endomembrane system"/>
    <property type="evidence" value="ECO:0007669"/>
    <property type="project" value="UniProtKB-ARBA"/>
</dbReference>
<organism evidence="9 10">
    <name type="scientific">Hesseltinella vesiculosa</name>
    <dbReference type="NCBI Taxonomy" id="101127"/>
    <lineage>
        <taxon>Eukaryota</taxon>
        <taxon>Fungi</taxon>
        <taxon>Fungi incertae sedis</taxon>
        <taxon>Mucoromycota</taxon>
        <taxon>Mucoromycotina</taxon>
        <taxon>Mucoromycetes</taxon>
        <taxon>Mucorales</taxon>
        <taxon>Cunninghamellaceae</taxon>
        <taxon>Hesseltinella</taxon>
    </lineage>
</organism>
<sequence>MDTRLISRLDVLADNTLTHVFERNRLKDLGLNYEKVDGSIQKNLTQLRKGIHQLEQQLSEEELAGASKTTHQHEDQLIQLQVKVEKLEGIYLNGGDKQQLAREALLGNSTTRSGGIRFLSSSEHVFPESLEDEQILQLQQRVMDDQDENLDHLSLAVGRQRELGLLIGEELESHIRLIDETEEMADRTDERLRRARKRLDYVGRKVKDNKSVCIVIALIFVFFILLALFR</sequence>
<evidence type="ECO:0000256" key="7">
    <source>
        <dbReference type="SAM" id="Phobius"/>
    </source>
</evidence>
<dbReference type="Gene3D" id="1.20.5.110">
    <property type="match status" value="1"/>
</dbReference>
<keyword evidence="6" id="KW-0175">Coiled coil</keyword>
<comment type="subcellular location">
    <subcellularLocation>
        <location evidence="1">Membrane</location>
        <topology evidence="1">Single-pass membrane protein</topology>
    </subcellularLocation>
</comment>
<keyword evidence="4 7" id="KW-1133">Transmembrane helix</keyword>
<dbReference type="Proteomes" id="UP000242146">
    <property type="component" value="Unassembled WGS sequence"/>
</dbReference>
<reference evidence="9 10" key="1">
    <citation type="submission" date="2016-07" db="EMBL/GenBank/DDBJ databases">
        <title>Pervasive Adenine N6-methylation of Active Genes in Fungi.</title>
        <authorList>
            <consortium name="DOE Joint Genome Institute"/>
            <person name="Mondo S.J."/>
            <person name="Dannebaum R.O."/>
            <person name="Kuo R.C."/>
            <person name="Labutti K."/>
            <person name="Haridas S."/>
            <person name="Kuo A."/>
            <person name="Salamov A."/>
            <person name="Ahrendt S.R."/>
            <person name="Lipzen A."/>
            <person name="Sullivan W."/>
            <person name="Andreopoulos W.B."/>
            <person name="Clum A."/>
            <person name="Lindquist E."/>
            <person name="Daum C."/>
            <person name="Ramamoorthy G.K."/>
            <person name="Gryganskyi A."/>
            <person name="Culley D."/>
            <person name="Magnuson J.K."/>
            <person name="James T.Y."/>
            <person name="O'Malley M.A."/>
            <person name="Stajich J.E."/>
            <person name="Spatafora J.W."/>
            <person name="Visel A."/>
            <person name="Grigoriev I.V."/>
        </authorList>
    </citation>
    <scope>NUCLEOTIDE SEQUENCE [LARGE SCALE GENOMIC DNA]</scope>
    <source>
        <strain evidence="9 10">NRRL 3301</strain>
    </source>
</reference>
<keyword evidence="2" id="KW-0813">Transport</keyword>
<evidence type="ECO:0000256" key="1">
    <source>
        <dbReference type="ARBA" id="ARBA00004167"/>
    </source>
</evidence>
<accession>A0A1X2GMR8</accession>
<protein>
    <recommendedName>
        <fullName evidence="8">t-SNARE coiled-coil homology domain-containing protein</fullName>
    </recommendedName>
</protein>